<feature type="region of interest" description="Disordered" evidence="1">
    <location>
        <begin position="1"/>
        <end position="62"/>
    </location>
</feature>
<feature type="compositionally biased region" description="Basic and acidic residues" evidence="1">
    <location>
        <begin position="21"/>
        <end position="34"/>
    </location>
</feature>
<reference evidence="2" key="1">
    <citation type="submission" date="2022-03" db="EMBL/GenBank/DDBJ databases">
        <authorList>
            <person name="Martin H S."/>
        </authorList>
    </citation>
    <scope>NUCLEOTIDE SEQUENCE</scope>
</reference>
<evidence type="ECO:0000313" key="2">
    <source>
        <dbReference type="EMBL" id="CAH2040133.1"/>
    </source>
</evidence>
<protein>
    <submittedName>
        <fullName evidence="2">Uncharacterized protein</fullName>
    </submittedName>
</protein>
<dbReference type="Proteomes" id="UP000837857">
    <property type="component" value="Chromosome 12"/>
</dbReference>
<dbReference type="EMBL" id="OW152824">
    <property type="protein sequence ID" value="CAH2040133.1"/>
    <property type="molecule type" value="Genomic_DNA"/>
</dbReference>
<gene>
    <name evidence="2" type="ORF">IPOD504_LOCUS2305</name>
</gene>
<evidence type="ECO:0000313" key="3">
    <source>
        <dbReference type="Proteomes" id="UP000837857"/>
    </source>
</evidence>
<keyword evidence="3" id="KW-1185">Reference proteome</keyword>
<accession>A0ABN8HTA1</accession>
<proteinExistence type="predicted"/>
<name>A0ABN8HTA1_9NEOP</name>
<sequence length="131" mass="14634">MDHSPKGIIQAVSNSKNKSKAVADVDPSLKKPVLEDNSTVDETSLESQVQTSSSFLPDDGSLMSRDVDRWIQGWGSSSPVSTGVQRSRLTVVQRSTYTNENVNGSRFYYALTILIPLIRTRQRAFWRCSPR</sequence>
<feature type="compositionally biased region" description="Polar residues" evidence="1">
    <location>
        <begin position="36"/>
        <end position="55"/>
    </location>
</feature>
<organism evidence="2 3">
    <name type="scientific">Iphiclides podalirius</name>
    <name type="common">scarce swallowtail</name>
    <dbReference type="NCBI Taxonomy" id="110791"/>
    <lineage>
        <taxon>Eukaryota</taxon>
        <taxon>Metazoa</taxon>
        <taxon>Ecdysozoa</taxon>
        <taxon>Arthropoda</taxon>
        <taxon>Hexapoda</taxon>
        <taxon>Insecta</taxon>
        <taxon>Pterygota</taxon>
        <taxon>Neoptera</taxon>
        <taxon>Endopterygota</taxon>
        <taxon>Lepidoptera</taxon>
        <taxon>Glossata</taxon>
        <taxon>Ditrysia</taxon>
        <taxon>Papilionoidea</taxon>
        <taxon>Papilionidae</taxon>
        <taxon>Papilioninae</taxon>
        <taxon>Iphiclides</taxon>
    </lineage>
</organism>
<evidence type="ECO:0000256" key="1">
    <source>
        <dbReference type="SAM" id="MobiDB-lite"/>
    </source>
</evidence>
<feature type="non-terminal residue" evidence="2">
    <location>
        <position position="1"/>
    </location>
</feature>